<gene>
    <name evidence="2" type="ORF">Anas_00607</name>
</gene>
<proteinExistence type="predicted"/>
<evidence type="ECO:0000313" key="3">
    <source>
        <dbReference type="Proteomes" id="UP000326759"/>
    </source>
</evidence>
<comment type="caution">
    <text evidence="2">The sequence shown here is derived from an EMBL/GenBank/DDBJ whole genome shotgun (WGS) entry which is preliminary data.</text>
</comment>
<dbReference type="AlphaFoldDB" id="A0A5N5TPH4"/>
<dbReference type="Proteomes" id="UP000326759">
    <property type="component" value="Unassembled WGS sequence"/>
</dbReference>
<dbReference type="Gene3D" id="1.20.58.80">
    <property type="entry name" value="Phosphotransferase system, lactose/cellobiose-type IIA subunit"/>
    <property type="match status" value="1"/>
</dbReference>
<keyword evidence="3" id="KW-1185">Reference proteome</keyword>
<evidence type="ECO:0000313" key="2">
    <source>
        <dbReference type="EMBL" id="KAB7508001.1"/>
    </source>
</evidence>
<dbReference type="InterPro" id="IPR036181">
    <property type="entry name" value="MIT_dom_sf"/>
</dbReference>
<name>A0A5N5TPH4_9CRUS</name>
<dbReference type="OrthoDB" id="346907at2759"/>
<protein>
    <recommendedName>
        <fullName evidence="1">MIT domain-containing protein</fullName>
    </recommendedName>
</protein>
<dbReference type="EMBL" id="SEYY01000103">
    <property type="protein sequence ID" value="KAB7508001.1"/>
    <property type="molecule type" value="Genomic_DNA"/>
</dbReference>
<reference evidence="2 3" key="1">
    <citation type="journal article" date="2019" name="PLoS Biol.">
        <title>Sex chromosomes control vertical transmission of feminizing Wolbachia symbionts in an isopod.</title>
        <authorList>
            <person name="Becking T."/>
            <person name="Chebbi M.A."/>
            <person name="Giraud I."/>
            <person name="Moumen B."/>
            <person name="Laverre T."/>
            <person name="Caubet Y."/>
            <person name="Peccoud J."/>
            <person name="Gilbert C."/>
            <person name="Cordaux R."/>
        </authorList>
    </citation>
    <scope>NUCLEOTIDE SEQUENCE [LARGE SCALE GENOMIC DNA]</scope>
    <source>
        <strain evidence="2">ANa2</strain>
        <tissue evidence="2">Whole body excluding digestive tract and cuticle</tissue>
    </source>
</reference>
<organism evidence="2 3">
    <name type="scientific">Armadillidium nasatum</name>
    <dbReference type="NCBI Taxonomy" id="96803"/>
    <lineage>
        <taxon>Eukaryota</taxon>
        <taxon>Metazoa</taxon>
        <taxon>Ecdysozoa</taxon>
        <taxon>Arthropoda</taxon>
        <taxon>Crustacea</taxon>
        <taxon>Multicrustacea</taxon>
        <taxon>Malacostraca</taxon>
        <taxon>Eumalacostraca</taxon>
        <taxon>Peracarida</taxon>
        <taxon>Isopoda</taxon>
        <taxon>Oniscidea</taxon>
        <taxon>Crinocheta</taxon>
        <taxon>Armadillidiidae</taxon>
        <taxon>Armadillidium</taxon>
    </lineage>
</organism>
<feature type="domain" description="MIT" evidence="1">
    <location>
        <begin position="22"/>
        <end position="100"/>
    </location>
</feature>
<evidence type="ECO:0000259" key="1">
    <source>
        <dbReference type="SMART" id="SM00745"/>
    </source>
</evidence>
<accession>A0A5N5TPH4</accession>
<dbReference type="InterPro" id="IPR007330">
    <property type="entry name" value="MIT_dom"/>
</dbReference>
<dbReference type="SMART" id="SM00745">
    <property type="entry name" value="MIT"/>
    <property type="match status" value="1"/>
</dbReference>
<dbReference type="SUPFAM" id="SSF116846">
    <property type="entry name" value="MIT domain"/>
    <property type="match status" value="1"/>
</dbReference>
<sequence>MYNPEKLIYDGCLPELLQLTKTTPQMTTAIEIAQSAELYEKEQNYSAALEKYEMALGKLLNLLQNEPKGRRRDLLIEEVSRWMDQAERIKALTRGSTLPHSLSTDTYQLSLNKILYI</sequence>
<dbReference type="Pfam" id="PF04212">
    <property type="entry name" value="MIT"/>
    <property type="match status" value="1"/>
</dbReference>